<feature type="domain" description="Rhodanese" evidence="6">
    <location>
        <begin position="453"/>
        <end position="536"/>
    </location>
</feature>
<evidence type="ECO:0000313" key="8">
    <source>
        <dbReference type="Proteomes" id="UP000886845"/>
    </source>
</evidence>
<evidence type="ECO:0000259" key="6">
    <source>
        <dbReference type="PROSITE" id="PS50206"/>
    </source>
</evidence>
<keyword evidence="2" id="KW-0285">Flavoprotein</keyword>
<dbReference type="InterPro" id="IPR016156">
    <property type="entry name" value="FAD/NAD-linked_Rdtase_dimer_sf"/>
</dbReference>
<organism evidence="7 8">
    <name type="scientific">Candidatus Spyradenecus faecavium</name>
    <dbReference type="NCBI Taxonomy" id="2840947"/>
    <lineage>
        <taxon>Bacteria</taxon>
        <taxon>Pseudomonadati</taxon>
        <taxon>Lentisphaerota</taxon>
        <taxon>Lentisphaeria</taxon>
        <taxon>Lentisphaerales</taxon>
        <taxon>Lentisphaeraceae</taxon>
        <taxon>Lentisphaeraceae incertae sedis</taxon>
        <taxon>Candidatus Spyradenecus</taxon>
    </lineage>
</organism>
<dbReference type="Gene3D" id="3.50.50.60">
    <property type="entry name" value="FAD/NAD(P)-binding domain"/>
    <property type="match status" value="3"/>
</dbReference>
<keyword evidence="3" id="KW-0274">FAD</keyword>
<evidence type="ECO:0000313" key="7">
    <source>
        <dbReference type="EMBL" id="HIV09594.1"/>
    </source>
</evidence>
<evidence type="ECO:0000256" key="2">
    <source>
        <dbReference type="ARBA" id="ARBA00022630"/>
    </source>
</evidence>
<evidence type="ECO:0000256" key="3">
    <source>
        <dbReference type="ARBA" id="ARBA00022827"/>
    </source>
</evidence>
<dbReference type="InterPro" id="IPR023753">
    <property type="entry name" value="FAD/NAD-binding_dom"/>
</dbReference>
<dbReference type="PANTHER" id="PTHR43429:SF1">
    <property type="entry name" value="NAD(P)H SULFUR OXIDOREDUCTASE (COA-DEPENDENT)"/>
    <property type="match status" value="1"/>
</dbReference>
<evidence type="ECO:0000256" key="4">
    <source>
        <dbReference type="ARBA" id="ARBA00023002"/>
    </source>
</evidence>
<dbReference type="AlphaFoldDB" id="A0A9D1NP52"/>
<keyword evidence="5" id="KW-0676">Redox-active center</keyword>
<sequence>MKVVIVGGVAAGASAAARLRRLDEFAEITLVEKGPAISYANCGLPYHVGGVIPDRDNLLVMSAEGFRKRFNVDVRTSCEATAIDRTAKTVTVRNADGSVEALPYDRLLLATGATPIRIPVPGLPDDRVFTLNSLTDMDRLIAAVRGAKSALVIGGGAIGVETAENLAHRGLTMTLVEKAPNILPAMLDPEMATWAEDALRETGVDLRTKRTVASWADGVATLDDGATVPADLVVMALGVRPNSALAQAAGLDLGAKGHIKVNAHLQTSDPDIFAAGDVAEVDGFAVALAGPANLQGRAFAKSIVDVEEGSNLSLPYDPGLASGIVKVGALTAAGTGVPEARLKAEGKTYTAIYAHPMAHAGYYPGATPIHVKVLMGEAWEILGAQAVGTEGVDKLIDVINASACDISGCSCLSELNLCYAPPYGSAKAPVNMLGMIAENAEDELTRPITPAQIPEGAFLLDVREPAEVAGGTIPGAVNIPLGDLRDRLGEVPKDRPIVVFCKVGQRGYFAERLLSQRGYDVVNLSGGYTTWLAYKKAGLL</sequence>
<dbReference type="PROSITE" id="PS50206">
    <property type="entry name" value="RHODANESE_3"/>
    <property type="match status" value="1"/>
</dbReference>
<dbReference type="SMART" id="SM00450">
    <property type="entry name" value="RHOD"/>
    <property type="match status" value="1"/>
</dbReference>
<accession>A0A9D1NP52</accession>
<dbReference type="PRINTS" id="PR00411">
    <property type="entry name" value="PNDRDTASEI"/>
</dbReference>
<dbReference type="Pfam" id="PF07992">
    <property type="entry name" value="Pyr_redox_2"/>
    <property type="match status" value="1"/>
</dbReference>
<dbReference type="InterPro" id="IPR036873">
    <property type="entry name" value="Rhodanese-like_dom_sf"/>
</dbReference>
<dbReference type="CDD" id="cd01524">
    <property type="entry name" value="RHOD_Pyr_redox"/>
    <property type="match status" value="1"/>
</dbReference>
<dbReference type="InterPro" id="IPR001763">
    <property type="entry name" value="Rhodanese-like_dom"/>
</dbReference>
<reference evidence="7" key="2">
    <citation type="journal article" date="2021" name="PeerJ">
        <title>Extensive microbial diversity within the chicken gut microbiome revealed by metagenomics and culture.</title>
        <authorList>
            <person name="Gilroy R."/>
            <person name="Ravi A."/>
            <person name="Getino M."/>
            <person name="Pursley I."/>
            <person name="Horton D.L."/>
            <person name="Alikhan N.F."/>
            <person name="Baker D."/>
            <person name="Gharbi K."/>
            <person name="Hall N."/>
            <person name="Watson M."/>
            <person name="Adriaenssens E.M."/>
            <person name="Foster-Nyarko E."/>
            <person name="Jarju S."/>
            <person name="Secka A."/>
            <person name="Antonio M."/>
            <person name="Oren A."/>
            <person name="Chaudhuri R.R."/>
            <person name="La Ragione R."/>
            <person name="Hildebrand F."/>
            <person name="Pallen M.J."/>
        </authorList>
    </citation>
    <scope>NUCLEOTIDE SEQUENCE</scope>
    <source>
        <strain evidence="7">35461</strain>
    </source>
</reference>
<protein>
    <submittedName>
        <fullName evidence="7">FAD-dependent oxidoreductase</fullName>
    </submittedName>
</protein>
<dbReference type="GO" id="GO:0016491">
    <property type="term" value="F:oxidoreductase activity"/>
    <property type="evidence" value="ECO:0007669"/>
    <property type="project" value="UniProtKB-KW"/>
</dbReference>
<dbReference type="EMBL" id="DVOR01000184">
    <property type="protein sequence ID" value="HIV09594.1"/>
    <property type="molecule type" value="Genomic_DNA"/>
</dbReference>
<dbReference type="Pfam" id="PF00581">
    <property type="entry name" value="Rhodanese"/>
    <property type="match status" value="1"/>
</dbReference>
<gene>
    <name evidence="7" type="ORF">IAC79_05740</name>
</gene>
<evidence type="ECO:0000256" key="5">
    <source>
        <dbReference type="ARBA" id="ARBA00023284"/>
    </source>
</evidence>
<dbReference type="PANTHER" id="PTHR43429">
    <property type="entry name" value="PYRIDINE NUCLEOTIDE-DISULFIDE OXIDOREDUCTASE DOMAIN-CONTAINING"/>
    <property type="match status" value="1"/>
</dbReference>
<dbReference type="SUPFAM" id="SSF55424">
    <property type="entry name" value="FAD/NAD-linked reductases, dimerisation (C-terminal) domain"/>
    <property type="match status" value="1"/>
</dbReference>
<dbReference type="InterPro" id="IPR036188">
    <property type="entry name" value="FAD/NAD-bd_sf"/>
</dbReference>
<dbReference type="Gene3D" id="3.40.250.10">
    <property type="entry name" value="Rhodanese-like domain"/>
    <property type="match status" value="1"/>
</dbReference>
<name>A0A9D1NP52_9BACT</name>
<reference evidence="7" key="1">
    <citation type="submission" date="2020-10" db="EMBL/GenBank/DDBJ databases">
        <authorList>
            <person name="Gilroy R."/>
        </authorList>
    </citation>
    <scope>NUCLEOTIDE SEQUENCE</scope>
    <source>
        <strain evidence="7">35461</strain>
    </source>
</reference>
<evidence type="ECO:0000256" key="1">
    <source>
        <dbReference type="ARBA" id="ARBA00001974"/>
    </source>
</evidence>
<comment type="cofactor">
    <cofactor evidence="1">
        <name>FAD</name>
        <dbReference type="ChEBI" id="CHEBI:57692"/>
    </cofactor>
</comment>
<dbReference type="PRINTS" id="PR00368">
    <property type="entry name" value="FADPNR"/>
</dbReference>
<dbReference type="Proteomes" id="UP000886845">
    <property type="component" value="Unassembled WGS sequence"/>
</dbReference>
<dbReference type="SUPFAM" id="SSF51905">
    <property type="entry name" value="FAD/NAD(P)-binding domain"/>
    <property type="match status" value="2"/>
</dbReference>
<dbReference type="SUPFAM" id="SSF52821">
    <property type="entry name" value="Rhodanese/Cell cycle control phosphatase"/>
    <property type="match status" value="1"/>
</dbReference>
<proteinExistence type="predicted"/>
<keyword evidence="4" id="KW-0560">Oxidoreductase</keyword>
<comment type="caution">
    <text evidence="7">The sequence shown here is derived from an EMBL/GenBank/DDBJ whole genome shotgun (WGS) entry which is preliminary data.</text>
</comment>
<dbReference type="InterPro" id="IPR050260">
    <property type="entry name" value="FAD-bd_OxRdtase"/>
</dbReference>